<dbReference type="InterPro" id="IPR001091">
    <property type="entry name" value="RM_Methyltransferase"/>
</dbReference>
<dbReference type="GO" id="GO:0003677">
    <property type="term" value="F:DNA binding"/>
    <property type="evidence" value="ECO:0007669"/>
    <property type="project" value="InterPro"/>
</dbReference>
<protein>
    <recommendedName>
        <fullName evidence="3">DNA methylase N-4/N-6 domain-containing protein</fullName>
    </recommendedName>
</protein>
<organism evidence="4">
    <name type="scientific">marine sediment metagenome</name>
    <dbReference type="NCBI Taxonomy" id="412755"/>
    <lineage>
        <taxon>unclassified sequences</taxon>
        <taxon>metagenomes</taxon>
        <taxon>ecological metagenomes</taxon>
    </lineage>
</organism>
<keyword evidence="1" id="KW-0489">Methyltransferase</keyword>
<sequence length="72" mass="8103">GHPCSRALGHFRWLVSWWSLPGETILDPFMGSGTTLRAAKDLGRKAIGIEIEERYCEIAAKRCSQSVMRLEI</sequence>
<evidence type="ECO:0000259" key="3">
    <source>
        <dbReference type="Pfam" id="PF01555"/>
    </source>
</evidence>
<name>A0A0F8ZGH6_9ZZZZ</name>
<comment type="caution">
    <text evidence="4">The sequence shown here is derived from an EMBL/GenBank/DDBJ whole genome shotgun (WGS) entry which is preliminary data.</text>
</comment>
<dbReference type="GO" id="GO:0005737">
    <property type="term" value="C:cytoplasm"/>
    <property type="evidence" value="ECO:0007669"/>
    <property type="project" value="TreeGrafter"/>
</dbReference>
<keyword evidence="2" id="KW-0808">Transferase</keyword>
<dbReference type="AlphaFoldDB" id="A0A0F8ZGH6"/>
<dbReference type="EMBL" id="LAZR01051461">
    <property type="protein sequence ID" value="KKK85110.1"/>
    <property type="molecule type" value="Genomic_DNA"/>
</dbReference>
<dbReference type="PANTHER" id="PTHR13370:SF3">
    <property type="entry name" value="TRNA (GUANINE(10)-N2)-METHYLTRANSFERASE HOMOLOG"/>
    <property type="match status" value="1"/>
</dbReference>
<dbReference type="Pfam" id="PF01555">
    <property type="entry name" value="N6_N4_Mtase"/>
    <property type="match status" value="1"/>
</dbReference>
<dbReference type="GO" id="GO:0008170">
    <property type="term" value="F:N-methyltransferase activity"/>
    <property type="evidence" value="ECO:0007669"/>
    <property type="project" value="InterPro"/>
</dbReference>
<dbReference type="SUPFAM" id="SSF53335">
    <property type="entry name" value="S-adenosyl-L-methionine-dependent methyltransferases"/>
    <property type="match status" value="1"/>
</dbReference>
<evidence type="ECO:0000256" key="1">
    <source>
        <dbReference type="ARBA" id="ARBA00022603"/>
    </source>
</evidence>
<dbReference type="InterPro" id="IPR002941">
    <property type="entry name" value="DNA_methylase_N4/N6"/>
</dbReference>
<feature type="domain" description="DNA methylase N-4/N-6" evidence="3">
    <location>
        <begin position="7"/>
        <end position="61"/>
    </location>
</feature>
<proteinExistence type="predicted"/>
<dbReference type="InterPro" id="IPR029063">
    <property type="entry name" value="SAM-dependent_MTases_sf"/>
</dbReference>
<dbReference type="Gene3D" id="3.40.50.150">
    <property type="entry name" value="Vaccinia Virus protein VP39"/>
    <property type="match status" value="1"/>
</dbReference>
<dbReference type="PANTHER" id="PTHR13370">
    <property type="entry name" value="RNA METHYLASE-RELATED"/>
    <property type="match status" value="1"/>
</dbReference>
<dbReference type="GO" id="GO:0009007">
    <property type="term" value="F:site-specific DNA-methyltransferase (adenine-specific) activity"/>
    <property type="evidence" value="ECO:0007669"/>
    <property type="project" value="TreeGrafter"/>
</dbReference>
<accession>A0A0F8ZGH6</accession>
<evidence type="ECO:0000256" key="2">
    <source>
        <dbReference type="ARBA" id="ARBA00022679"/>
    </source>
</evidence>
<dbReference type="GO" id="GO:0032259">
    <property type="term" value="P:methylation"/>
    <property type="evidence" value="ECO:0007669"/>
    <property type="project" value="UniProtKB-KW"/>
</dbReference>
<feature type="non-terminal residue" evidence="4">
    <location>
        <position position="1"/>
    </location>
</feature>
<evidence type="ECO:0000313" key="4">
    <source>
        <dbReference type="EMBL" id="KKK85110.1"/>
    </source>
</evidence>
<dbReference type="PRINTS" id="PR00508">
    <property type="entry name" value="S21N4MTFRASE"/>
</dbReference>
<reference evidence="4" key="1">
    <citation type="journal article" date="2015" name="Nature">
        <title>Complex archaea that bridge the gap between prokaryotes and eukaryotes.</title>
        <authorList>
            <person name="Spang A."/>
            <person name="Saw J.H."/>
            <person name="Jorgensen S.L."/>
            <person name="Zaremba-Niedzwiedzka K."/>
            <person name="Martijn J."/>
            <person name="Lind A.E."/>
            <person name="van Eijk R."/>
            <person name="Schleper C."/>
            <person name="Guy L."/>
            <person name="Ettema T.J."/>
        </authorList>
    </citation>
    <scope>NUCLEOTIDE SEQUENCE</scope>
</reference>
<gene>
    <name evidence="4" type="ORF">LCGC14_2776570</name>
</gene>